<evidence type="ECO:0008006" key="2">
    <source>
        <dbReference type="Google" id="ProtNLM"/>
    </source>
</evidence>
<sequence>MTLPSDAAPTLPAAQRPLGQRFLINFGTCYFAVYFLVVGQSPVHCPVDGGSRSRTG</sequence>
<proteinExistence type="predicted"/>
<accession>A0AAU7UA41</accession>
<reference evidence="1" key="1">
    <citation type="submission" date="2024-06" db="EMBL/GenBank/DDBJ databases">
        <title>Draft Genome Sequence of Deinococcus sonorensis Type Strain KR-87, a Biofilm Producing Representative of the Genus Deinococcus.</title>
        <authorList>
            <person name="Boren L.S."/>
            <person name="Grosso R.A."/>
            <person name="Hugenberg-Cox A.N."/>
            <person name="Hill J.T.E."/>
            <person name="Albert C.M."/>
            <person name="Tuohy J.M."/>
        </authorList>
    </citation>
    <scope>NUCLEOTIDE SEQUENCE</scope>
    <source>
        <strain evidence="1">KR-87</strain>
    </source>
</reference>
<dbReference type="AlphaFoldDB" id="A0AAU7UA41"/>
<protein>
    <recommendedName>
        <fullName evidence="2">MFS transporter</fullName>
    </recommendedName>
</protein>
<dbReference type="KEGG" id="dsc:ABOD76_17265"/>
<organism evidence="1">
    <name type="scientific">Deinococcus sonorensis KR-87</name>
    <dbReference type="NCBI Taxonomy" id="694439"/>
    <lineage>
        <taxon>Bacteria</taxon>
        <taxon>Thermotogati</taxon>
        <taxon>Deinococcota</taxon>
        <taxon>Deinococci</taxon>
        <taxon>Deinococcales</taxon>
        <taxon>Deinococcaceae</taxon>
        <taxon>Deinococcus</taxon>
    </lineage>
</organism>
<gene>
    <name evidence="1" type="ORF">ABOD76_17265</name>
</gene>
<name>A0AAU7UA41_9DEIO</name>
<dbReference type="EMBL" id="CP158299">
    <property type="protein sequence ID" value="XBV85171.1"/>
    <property type="molecule type" value="Genomic_DNA"/>
</dbReference>
<dbReference type="RefSeq" id="WP_350243208.1">
    <property type="nucleotide sequence ID" value="NZ_CP158299.1"/>
</dbReference>
<evidence type="ECO:0000313" key="1">
    <source>
        <dbReference type="EMBL" id="XBV85171.1"/>
    </source>
</evidence>